<proteinExistence type="predicted"/>
<dbReference type="AlphaFoldDB" id="A0A7S0LG95"/>
<evidence type="ECO:0008006" key="2">
    <source>
        <dbReference type="Google" id="ProtNLM"/>
    </source>
</evidence>
<dbReference type="EMBL" id="HBEY01032141">
    <property type="protein sequence ID" value="CAD8611919.1"/>
    <property type="molecule type" value="Transcribed_RNA"/>
</dbReference>
<reference evidence="1" key="1">
    <citation type="submission" date="2021-01" db="EMBL/GenBank/DDBJ databases">
        <authorList>
            <person name="Corre E."/>
            <person name="Pelletier E."/>
            <person name="Niang G."/>
            <person name="Scheremetjew M."/>
            <person name="Finn R."/>
            <person name="Kale V."/>
            <person name="Holt S."/>
            <person name="Cochrane G."/>
            <person name="Meng A."/>
            <person name="Brown T."/>
            <person name="Cohen L."/>
        </authorList>
    </citation>
    <scope>NUCLEOTIDE SEQUENCE</scope>
    <source>
        <strain evidence="1">PLY182g</strain>
    </source>
</reference>
<gene>
    <name evidence="1" type="ORF">CPEL01642_LOCUS15299</name>
</gene>
<dbReference type="PANTHER" id="PTHR47027:SF20">
    <property type="entry name" value="REVERSE TRANSCRIPTASE-LIKE PROTEIN WITH RNA-DIRECTED DNA POLYMERASE DOMAIN"/>
    <property type="match status" value="1"/>
</dbReference>
<sequence length="232" mass="26050">MTGRRPTARGEEFTVPDSEYADDTALPFCSRADLDAQTPRVCAHFKRWGMEVHEGVLDEAGKVAKESKSEVLFCSAPLHMYADAGTFDGADLSQVLLPNRRCMRIVTEFPYLGDIVARDGGDGTAVDRRISAASKAFGALRKCIFASSSVNAGAKRAVYESIVLSILLYGCESWCLTETHRSRLRTFHAQSLRAMCRVTRKHTWQHHISTQELGQRLRLELIDTYIDRHQLR</sequence>
<evidence type="ECO:0000313" key="1">
    <source>
        <dbReference type="EMBL" id="CAD8611919.1"/>
    </source>
</evidence>
<organism evidence="1">
    <name type="scientific">Coccolithus braarudii</name>
    <dbReference type="NCBI Taxonomy" id="221442"/>
    <lineage>
        <taxon>Eukaryota</taxon>
        <taxon>Haptista</taxon>
        <taxon>Haptophyta</taxon>
        <taxon>Prymnesiophyceae</taxon>
        <taxon>Coccolithales</taxon>
        <taxon>Coccolithaceae</taxon>
        <taxon>Coccolithus</taxon>
    </lineage>
</organism>
<dbReference type="PANTHER" id="PTHR47027">
    <property type="entry name" value="REVERSE TRANSCRIPTASE DOMAIN-CONTAINING PROTEIN"/>
    <property type="match status" value="1"/>
</dbReference>
<name>A0A7S0LG95_9EUKA</name>
<accession>A0A7S0LG95</accession>
<protein>
    <recommendedName>
        <fullName evidence="2">Reverse transcriptase domain-containing protein</fullName>
    </recommendedName>
</protein>